<dbReference type="InterPro" id="IPR040256">
    <property type="entry name" value="At4g02000-like"/>
</dbReference>
<sequence length="493" mass="52991">MESIIATNSPLKGKCFSCLETSVNLSLCASSLKALSSCCLMEKWFLLWLWMSQLSWILWPRLGRNRFLFVAMVDDSKTSNVFRLGFDSAEDRNWALDNGPWCIRGYTLVLQAWTPTIDGSVVFNLLRVWIQLHNLPHEYFSISNGSLLGGLVGKVVKIGLEEDKPALWNQFMKVQVDIDFNKPLVVGCFFDLASGVKKWIQVKFEKIGIFCYYCGCLGHQRWGCKLTSSVTVANNDGILFPMYGPRLSISSTYLDIFSGPKSFGPRSVLSAASGKIGGDLPLLPATIAGGVEDPKSKSFNIRRPRRSLMATSRGTTNLGKSQLVMWIPKTRPLCSVRAGASSGMEGDGGLIDLNNVTIGGKGVCTGPISVGQSLVNNGHADVVSEAVGGIELGSGSVSLGSCMSRNGLVAHSDTSPLFGASQPDCIIKASGPELLDSNGLSSYAGGSGSPRILRVNSLAYGPIPSGRERDMQSGKPISLVPSNNPEGICEAKM</sequence>
<proteinExistence type="predicted"/>
<name>A0A7J6EZE7_CANSA</name>
<dbReference type="Proteomes" id="UP000583929">
    <property type="component" value="Unassembled WGS sequence"/>
</dbReference>
<comment type="caution">
    <text evidence="2">The sequence shown here is derived from an EMBL/GenBank/DDBJ whole genome shotgun (WGS) entry which is preliminary data.</text>
</comment>
<dbReference type="InterPro" id="IPR025836">
    <property type="entry name" value="Zn_knuckle_CX2CX4HX4C"/>
</dbReference>
<gene>
    <name evidence="2" type="ORF">G4B88_000957</name>
</gene>
<dbReference type="PANTHER" id="PTHR31286:SF167">
    <property type="entry name" value="OS09G0268800 PROTEIN"/>
    <property type="match status" value="1"/>
</dbReference>
<reference evidence="2 3" key="1">
    <citation type="journal article" date="2020" name="bioRxiv">
        <title>Sequence and annotation of 42 cannabis genomes reveals extensive copy number variation in cannabinoid synthesis and pathogen resistance genes.</title>
        <authorList>
            <person name="Mckernan K.J."/>
            <person name="Helbert Y."/>
            <person name="Kane L.T."/>
            <person name="Ebling H."/>
            <person name="Zhang L."/>
            <person name="Liu B."/>
            <person name="Eaton Z."/>
            <person name="Mclaughlin S."/>
            <person name="Kingan S."/>
            <person name="Baybayan P."/>
            <person name="Concepcion G."/>
            <person name="Jordan M."/>
            <person name="Riva A."/>
            <person name="Barbazuk W."/>
            <person name="Harkins T."/>
        </authorList>
    </citation>
    <scope>NUCLEOTIDE SEQUENCE [LARGE SCALE GENOMIC DNA]</scope>
    <source>
        <strain evidence="3">cv. Jamaican Lion 4</strain>
        <tissue evidence="2">Leaf</tissue>
    </source>
</reference>
<evidence type="ECO:0000259" key="1">
    <source>
        <dbReference type="Pfam" id="PF14392"/>
    </source>
</evidence>
<dbReference type="EMBL" id="JAATIQ010000292">
    <property type="protein sequence ID" value="KAF4363728.1"/>
    <property type="molecule type" value="Genomic_DNA"/>
</dbReference>
<accession>A0A7J6EZE7</accession>
<keyword evidence="3" id="KW-1185">Reference proteome</keyword>
<evidence type="ECO:0000313" key="2">
    <source>
        <dbReference type="EMBL" id="KAF4363728.1"/>
    </source>
</evidence>
<dbReference type="PANTHER" id="PTHR31286">
    <property type="entry name" value="GLYCINE-RICH CELL WALL STRUCTURAL PROTEIN 1.8-LIKE"/>
    <property type="match status" value="1"/>
</dbReference>
<feature type="domain" description="Zinc knuckle CX2CX4HX4C" evidence="1">
    <location>
        <begin position="178"/>
        <end position="225"/>
    </location>
</feature>
<dbReference type="Pfam" id="PF14392">
    <property type="entry name" value="zf-CCHC_4"/>
    <property type="match status" value="1"/>
</dbReference>
<protein>
    <recommendedName>
        <fullName evidence="1">Zinc knuckle CX2CX4HX4C domain-containing protein</fullName>
    </recommendedName>
</protein>
<organism evidence="2 3">
    <name type="scientific">Cannabis sativa</name>
    <name type="common">Hemp</name>
    <name type="synonym">Marijuana</name>
    <dbReference type="NCBI Taxonomy" id="3483"/>
    <lineage>
        <taxon>Eukaryota</taxon>
        <taxon>Viridiplantae</taxon>
        <taxon>Streptophyta</taxon>
        <taxon>Embryophyta</taxon>
        <taxon>Tracheophyta</taxon>
        <taxon>Spermatophyta</taxon>
        <taxon>Magnoliopsida</taxon>
        <taxon>eudicotyledons</taxon>
        <taxon>Gunneridae</taxon>
        <taxon>Pentapetalae</taxon>
        <taxon>rosids</taxon>
        <taxon>fabids</taxon>
        <taxon>Rosales</taxon>
        <taxon>Cannabaceae</taxon>
        <taxon>Cannabis</taxon>
    </lineage>
</organism>
<evidence type="ECO:0000313" key="3">
    <source>
        <dbReference type="Proteomes" id="UP000583929"/>
    </source>
</evidence>
<dbReference type="AlphaFoldDB" id="A0A7J6EZE7"/>